<protein>
    <submittedName>
        <fullName evidence="1">Uncharacterized protein</fullName>
    </submittedName>
</protein>
<evidence type="ECO:0000313" key="1">
    <source>
        <dbReference type="EMBL" id="RDB22232.1"/>
    </source>
</evidence>
<sequence>MYTTFRAKPKRPDLPELPPEIWLDIFRFATWPPLDLDPGMTLQFLPTEGRERRQLLKQSLVTRRYLVRVCKRWHSMAASFLYESLLIGRGRGLQTVRDVLKASRVPFQQDAPSDENDRPVGWWTKRLDFAMRDVDRLDFDVDVCLTLLSEIVECLPNLAILTFCVTAPQLRDVKLPPSFLQTLVRVSGHSLHTIQWNSLALVPSRCDWVAFIKEAVNIKAVRRPRFFAKETDPREQLSSSSLEILLLPRTPEDPSDFEQANLPSLRHVVLNALLLQDSRWRFFLEEYGPKLEVVQLIINHKRLTAFANSKLTSHCPRLVRLDISFSSWELLMFETQPIAIPPTVQRLGIQSTRKEATAKGYRALFHGIQTMEIMSLKTIQFLDIGNVRDLCQRHPLVLSKGLHMIRTRGLQLLDHEGLAMK</sequence>
<name>A0A369JLL6_HYPMA</name>
<evidence type="ECO:0000313" key="2">
    <source>
        <dbReference type="Proteomes" id="UP000076154"/>
    </source>
</evidence>
<dbReference type="SUPFAM" id="SSF52047">
    <property type="entry name" value="RNI-like"/>
    <property type="match status" value="1"/>
</dbReference>
<dbReference type="OrthoDB" id="3232644at2759"/>
<dbReference type="EMBL" id="LUEZ02000052">
    <property type="protein sequence ID" value="RDB22232.1"/>
    <property type="molecule type" value="Genomic_DNA"/>
</dbReference>
<dbReference type="AlphaFoldDB" id="A0A369JLL6"/>
<dbReference type="InParanoid" id="A0A369JLL6"/>
<accession>A0A369JLL6</accession>
<dbReference type="Proteomes" id="UP000076154">
    <property type="component" value="Unassembled WGS sequence"/>
</dbReference>
<organism evidence="1 2">
    <name type="scientific">Hypsizygus marmoreus</name>
    <name type="common">White beech mushroom</name>
    <name type="synonym">Agaricus marmoreus</name>
    <dbReference type="NCBI Taxonomy" id="39966"/>
    <lineage>
        <taxon>Eukaryota</taxon>
        <taxon>Fungi</taxon>
        <taxon>Dikarya</taxon>
        <taxon>Basidiomycota</taxon>
        <taxon>Agaricomycotina</taxon>
        <taxon>Agaricomycetes</taxon>
        <taxon>Agaricomycetidae</taxon>
        <taxon>Agaricales</taxon>
        <taxon>Tricholomatineae</taxon>
        <taxon>Lyophyllaceae</taxon>
        <taxon>Hypsizygus</taxon>
    </lineage>
</organism>
<proteinExistence type="predicted"/>
<gene>
    <name evidence="1" type="ORF">Hypma_010745</name>
</gene>
<keyword evidence="2" id="KW-1185">Reference proteome</keyword>
<comment type="caution">
    <text evidence="1">The sequence shown here is derived from an EMBL/GenBank/DDBJ whole genome shotgun (WGS) entry which is preliminary data.</text>
</comment>
<reference evidence="1" key="1">
    <citation type="submission" date="2018-04" db="EMBL/GenBank/DDBJ databases">
        <title>Whole genome sequencing of Hypsizygus marmoreus.</title>
        <authorList>
            <person name="Choi I.-G."/>
            <person name="Min B."/>
            <person name="Kim J.-G."/>
            <person name="Kim S."/>
            <person name="Oh Y.-L."/>
            <person name="Kong W.-S."/>
            <person name="Park H."/>
            <person name="Jeong J."/>
            <person name="Song E.-S."/>
        </authorList>
    </citation>
    <scope>NUCLEOTIDE SEQUENCE [LARGE SCALE GENOMIC DNA]</scope>
    <source>
        <strain evidence="1">51987-8</strain>
    </source>
</reference>